<feature type="signal peptide" evidence="1">
    <location>
        <begin position="1"/>
        <end position="23"/>
    </location>
</feature>
<gene>
    <name evidence="2" type="ORF">B0T11DRAFT_320156</name>
</gene>
<keyword evidence="1" id="KW-0732">Signal</keyword>
<comment type="caution">
    <text evidence="2">The sequence shown here is derived from an EMBL/GenBank/DDBJ whole genome shotgun (WGS) entry which is preliminary data.</text>
</comment>
<proteinExistence type="predicted"/>
<dbReference type="OrthoDB" id="5089392at2759"/>
<evidence type="ECO:0000313" key="3">
    <source>
        <dbReference type="Proteomes" id="UP000813385"/>
    </source>
</evidence>
<dbReference type="EMBL" id="JAGPXD010000004">
    <property type="protein sequence ID" value="KAH7359298.1"/>
    <property type="molecule type" value="Genomic_DNA"/>
</dbReference>
<organism evidence="2 3">
    <name type="scientific">Plectosphaerella cucumerina</name>
    <dbReference type="NCBI Taxonomy" id="40658"/>
    <lineage>
        <taxon>Eukaryota</taxon>
        <taxon>Fungi</taxon>
        <taxon>Dikarya</taxon>
        <taxon>Ascomycota</taxon>
        <taxon>Pezizomycotina</taxon>
        <taxon>Sordariomycetes</taxon>
        <taxon>Hypocreomycetidae</taxon>
        <taxon>Glomerellales</taxon>
        <taxon>Plectosphaerellaceae</taxon>
        <taxon>Plectosphaerella</taxon>
    </lineage>
</organism>
<sequence length="223" mass="23238">MRFSAFKTAAITALALCSDSVLGQLTPTQVVANIDSLRMKSQALIQPAREISIVNAPLIVIGQGPLPKLILGFFDIVTTATTAIGQMRNMAPVPAGPPSDAIFEAFRVFVRVHQDLLNIIIGKAGFLTRFPVVGPPVAAVLRKVEEVVDTIAFGLIDKVQGRTSEIEGEAGKLKATITIAIDGFDSIAMAREGGEVDPSAVDAGTVEAITISASNATATQAAA</sequence>
<dbReference type="Proteomes" id="UP000813385">
    <property type="component" value="Unassembled WGS sequence"/>
</dbReference>
<dbReference type="AlphaFoldDB" id="A0A8K0X212"/>
<dbReference type="Pfam" id="PF17615">
    <property type="entry name" value="C166"/>
    <property type="match status" value="1"/>
</dbReference>
<accession>A0A8K0X212</accession>
<feature type="chain" id="PRO_5035419676" evidence="1">
    <location>
        <begin position="24"/>
        <end position="223"/>
    </location>
</feature>
<reference evidence="2" key="1">
    <citation type="journal article" date="2021" name="Nat. Commun.">
        <title>Genetic determinants of endophytism in the Arabidopsis root mycobiome.</title>
        <authorList>
            <person name="Mesny F."/>
            <person name="Miyauchi S."/>
            <person name="Thiergart T."/>
            <person name="Pickel B."/>
            <person name="Atanasova L."/>
            <person name="Karlsson M."/>
            <person name="Huettel B."/>
            <person name="Barry K.W."/>
            <person name="Haridas S."/>
            <person name="Chen C."/>
            <person name="Bauer D."/>
            <person name="Andreopoulos W."/>
            <person name="Pangilinan J."/>
            <person name="LaButti K."/>
            <person name="Riley R."/>
            <person name="Lipzen A."/>
            <person name="Clum A."/>
            <person name="Drula E."/>
            <person name="Henrissat B."/>
            <person name="Kohler A."/>
            <person name="Grigoriev I.V."/>
            <person name="Martin F.M."/>
            <person name="Hacquard S."/>
        </authorList>
    </citation>
    <scope>NUCLEOTIDE SEQUENCE</scope>
    <source>
        <strain evidence="2">MPI-CAGE-AT-0016</strain>
    </source>
</reference>
<protein>
    <submittedName>
        <fullName evidence="2">UVI-1 protein</fullName>
    </submittedName>
</protein>
<keyword evidence="3" id="KW-1185">Reference proteome</keyword>
<name>A0A8K0X212_9PEZI</name>
<evidence type="ECO:0000313" key="2">
    <source>
        <dbReference type="EMBL" id="KAH7359298.1"/>
    </source>
</evidence>
<evidence type="ECO:0000256" key="1">
    <source>
        <dbReference type="SAM" id="SignalP"/>
    </source>
</evidence>